<proteinExistence type="predicted"/>
<feature type="transmembrane region" description="Helical" evidence="1">
    <location>
        <begin position="195"/>
        <end position="213"/>
    </location>
</feature>
<dbReference type="AlphaFoldDB" id="A0A3Q9FUK8"/>
<feature type="transmembrane region" description="Helical" evidence="1">
    <location>
        <begin position="162"/>
        <end position="183"/>
    </location>
</feature>
<dbReference type="InterPro" id="IPR011623">
    <property type="entry name" value="7TMR_DISM_rcpt_extracell_dom1"/>
</dbReference>
<feature type="transmembrane region" description="Helical" evidence="1">
    <location>
        <begin position="291"/>
        <end position="310"/>
    </location>
</feature>
<keyword evidence="1" id="KW-0812">Transmembrane</keyword>
<feature type="transmembrane region" description="Helical" evidence="1">
    <location>
        <begin position="260"/>
        <end position="279"/>
    </location>
</feature>
<dbReference type="GO" id="GO:0006355">
    <property type="term" value="P:regulation of DNA-templated transcription"/>
    <property type="evidence" value="ECO:0007669"/>
    <property type="project" value="InterPro"/>
</dbReference>
<dbReference type="Gene3D" id="1.10.10.10">
    <property type="entry name" value="Winged helix-like DNA-binding domain superfamily/Winged helix DNA-binding domain"/>
    <property type="match status" value="1"/>
</dbReference>
<dbReference type="GO" id="GO:0003677">
    <property type="term" value="F:DNA binding"/>
    <property type="evidence" value="ECO:0007669"/>
    <property type="project" value="InterPro"/>
</dbReference>
<reference evidence="3 4" key="1">
    <citation type="submission" date="2018-12" db="EMBL/GenBank/DDBJ databases">
        <title>Flammeovirga pectinis sp. nov., isolated from the gut of the Korean scallop, Patinopecten yessoensis.</title>
        <authorList>
            <person name="Bae J.-W."/>
            <person name="Jeong Y.-S."/>
            <person name="Kang W."/>
        </authorList>
    </citation>
    <scope>NUCLEOTIDE SEQUENCE [LARGE SCALE GENOMIC DNA]</scope>
    <source>
        <strain evidence="3 4">L12M1</strain>
    </source>
</reference>
<evidence type="ECO:0000313" key="3">
    <source>
        <dbReference type="EMBL" id="AZQ65450.1"/>
    </source>
</evidence>
<dbReference type="Gene3D" id="2.60.40.2380">
    <property type="match status" value="1"/>
</dbReference>
<feature type="domain" description="HTH luxR-type" evidence="2">
    <location>
        <begin position="468"/>
        <end position="525"/>
    </location>
</feature>
<feature type="transmembrane region" description="Helical" evidence="1">
    <location>
        <begin position="233"/>
        <end position="253"/>
    </location>
</feature>
<feature type="transmembrane region" description="Helical" evidence="1">
    <location>
        <begin position="322"/>
        <end position="342"/>
    </location>
</feature>
<dbReference type="EMBL" id="CP034563">
    <property type="protein sequence ID" value="AZQ65450.1"/>
    <property type="molecule type" value="Genomic_DNA"/>
</dbReference>
<sequence>MKKNLLLLLFILFCTIDGISTPLKATSIKVSYLIDDTNNLEINDLKTKTFIYKWSSQVNLGYTTNRVWVKVEINNTANETDDFELRIPKLLTDEIVFYKEKGVTWNTSEVGVYHKNKLGSPSGYYFPIHLKKGNNLFYFSSLSPYAHMYSLELVDKEKKAEYNFWLTIRYGIFIGMFLIIVLYNLFLGVNFKDKIYFYYSLHGVFIVFAMMSIEGFLNLNFLELSSTVKTALITFNISMVSIISSIFCIKFLNLKVKHKLFYRILIGLISLDLMAYLGTMLMNFNGYLMTYKLLATITTAYCIIAIITGVNAYREGNETAKFYLIGWSVYFLGIISKALVLFGYIPSSPYMNQFYSMAISTEVILMSFALADRYKSLEKDKKKLTANLESQKGDLDNVILDNKMKQGYNEQLVHKLTAALSSGDIKTDLKSVVNDLTRQRQIEEKKVYFQDNLEVVNDSFRKKLKIDFPQLTPSEIEICALIKLNMKNKEIAEFRNTSEGAVKVARHRIKKKMEIEGKLVDYLIMI</sequence>
<gene>
    <name evidence="3" type="ORF">EI427_24885</name>
</gene>
<feature type="transmembrane region" description="Helical" evidence="1">
    <location>
        <begin position="354"/>
        <end position="371"/>
    </location>
</feature>
<protein>
    <recommendedName>
        <fullName evidence="2">HTH luxR-type domain-containing protein</fullName>
    </recommendedName>
</protein>
<evidence type="ECO:0000256" key="1">
    <source>
        <dbReference type="SAM" id="Phobius"/>
    </source>
</evidence>
<dbReference type="InterPro" id="IPR000792">
    <property type="entry name" value="Tscrpt_reg_LuxR_C"/>
</dbReference>
<dbReference type="InterPro" id="IPR011622">
    <property type="entry name" value="7TMR_DISM_rcpt_extracell_dom2"/>
</dbReference>
<dbReference type="Proteomes" id="UP000267268">
    <property type="component" value="Chromosome 2"/>
</dbReference>
<keyword evidence="4" id="KW-1185">Reference proteome</keyword>
<dbReference type="Pfam" id="PF07696">
    <property type="entry name" value="7TMR-DISMED2"/>
    <property type="match status" value="1"/>
</dbReference>
<dbReference type="OrthoDB" id="908626at2"/>
<organism evidence="3 4">
    <name type="scientific">Flammeovirga pectinis</name>
    <dbReference type="NCBI Taxonomy" id="2494373"/>
    <lineage>
        <taxon>Bacteria</taxon>
        <taxon>Pseudomonadati</taxon>
        <taxon>Bacteroidota</taxon>
        <taxon>Cytophagia</taxon>
        <taxon>Cytophagales</taxon>
        <taxon>Flammeovirgaceae</taxon>
        <taxon>Flammeovirga</taxon>
    </lineage>
</organism>
<dbReference type="SMART" id="SM00421">
    <property type="entry name" value="HTH_LUXR"/>
    <property type="match status" value="1"/>
</dbReference>
<dbReference type="SUPFAM" id="SSF46894">
    <property type="entry name" value="C-terminal effector domain of the bipartite response regulators"/>
    <property type="match status" value="1"/>
</dbReference>
<keyword evidence="1" id="KW-0472">Membrane</keyword>
<dbReference type="InterPro" id="IPR016032">
    <property type="entry name" value="Sig_transdc_resp-reg_C-effctor"/>
</dbReference>
<dbReference type="Pfam" id="PF07695">
    <property type="entry name" value="7TMR-DISM_7TM"/>
    <property type="match status" value="1"/>
</dbReference>
<name>A0A3Q9FUK8_9BACT</name>
<accession>A0A3Q9FUK8</accession>
<evidence type="ECO:0000259" key="2">
    <source>
        <dbReference type="SMART" id="SM00421"/>
    </source>
</evidence>
<dbReference type="RefSeq" id="WP_126620174.1">
    <property type="nucleotide sequence ID" value="NZ_CP034563.1"/>
</dbReference>
<dbReference type="InterPro" id="IPR036388">
    <property type="entry name" value="WH-like_DNA-bd_sf"/>
</dbReference>
<keyword evidence="1" id="KW-1133">Transmembrane helix</keyword>
<evidence type="ECO:0000313" key="4">
    <source>
        <dbReference type="Proteomes" id="UP000267268"/>
    </source>
</evidence>
<dbReference type="KEGG" id="fll:EI427_24885"/>